<gene>
    <name evidence="1" type="ordered locus">At1g55220</name>
    <name evidence="2" type="ordered locus">AXX17_At1g49740</name>
</gene>
<proteinExistence type="predicted"/>
<sequence length="164" mass="18499">MVLSLNAHVVGRVKWKPNHCCPNAAAKARNVSDFAVSAALGLAPWKAICKNVINYERRKEDGMFNATEMTRPRRDGAIRVKGTVSLSIEEFSNSGTMVMKKKYLGCDKRVGCCSMNDIHQLQRNLYHFQDVPQVIPFLRAFCIIKKDLGTLIVITRTIDEKGWD</sequence>
<name>A0A178W569_ARATH</name>
<dbReference type="KEGG" id="ath:AT1G55220"/>
<evidence type="ECO:0000313" key="1">
    <source>
        <dbReference type="Araport" id="AT1G55220"/>
    </source>
</evidence>
<reference evidence="3" key="1">
    <citation type="journal article" date="2016" name="Proc. Natl. Acad. Sci. U.S.A.">
        <title>Chromosome-level assembly of Arabidopsis thaliana Ler reveals the extent of translocation and inversion polymorphisms.</title>
        <authorList>
            <person name="Zapata L."/>
            <person name="Ding J."/>
            <person name="Willing E.M."/>
            <person name="Hartwig B."/>
            <person name="Bezdan D."/>
            <person name="Jiao W.B."/>
            <person name="Patel V."/>
            <person name="Velikkakam James G."/>
            <person name="Koornneef M."/>
            <person name="Ossowski S."/>
            <person name="Schneeberger K."/>
        </authorList>
    </citation>
    <scope>NUCLEOTIDE SEQUENCE [LARGE SCALE GENOMIC DNA]</scope>
    <source>
        <strain evidence="3">cv. Landsberg erecta</strain>
    </source>
</reference>
<evidence type="ECO:0000313" key="2">
    <source>
        <dbReference type="EMBL" id="OAP13640.1"/>
    </source>
</evidence>
<protein>
    <submittedName>
        <fullName evidence="2">Uncharacterized protein</fullName>
    </submittedName>
</protein>
<dbReference type="Araport" id="AT1G55220"/>
<comment type="caution">
    <text evidence="2">The sequence shown here is derived from an EMBL/GenBank/DDBJ whole genome shotgun (WGS) entry which is preliminary data.</text>
</comment>
<evidence type="ECO:0000313" key="3">
    <source>
        <dbReference type="Proteomes" id="UP000078284"/>
    </source>
</evidence>
<dbReference type="AlphaFoldDB" id="A0A178W569"/>
<dbReference type="EMBL" id="LUHQ01000001">
    <property type="protein sequence ID" value="OAP13640.1"/>
    <property type="molecule type" value="Genomic_DNA"/>
</dbReference>
<dbReference type="ExpressionAtlas" id="A0A178W569">
    <property type="expression patterns" value="baseline and differential"/>
</dbReference>
<dbReference type="GeneID" id="841965"/>
<organism evidence="2 3">
    <name type="scientific">Arabidopsis thaliana</name>
    <name type="common">Mouse-ear cress</name>
    <dbReference type="NCBI Taxonomy" id="3702"/>
    <lineage>
        <taxon>Eukaryota</taxon>
        <taxon>Viridiplantae</taxon>
        <taxon>Streptophyta</taxon>
        <taxon>Embryophyta</taxon>
        <taxon>Tracheophyta</taxon>
        <taxon>Spermatophyta</taxon>
        <taxon>Magnoliopsida</taxon>
        <taxon>eudicotyledons</taxon>
        <taxon>Gunneridae</taxon>
        <taxon>Pentapetalae</taxon>
        <taxon>rosids</taxon>
        <taxon>malvids</taxon>
        <taxon>Brassicales</taxon>
        <taxon>Brassicaceae</taxon>
        <taxon>Camelineae</taxon>
        <taxon>Arabidopsis</taxon>
    </lineage>
</organism>
<dbReference type="Proteomes" id="UP000078284">
    <property type="component" value="Chromosome 1"/>
</dbReference>
<accession>A0A178W569</accession>